<gene>
    <name evidence="6" type="ORF">AFUS01_LOCUS47120</name>
</gene>
<dbReference type="PANTHER" id="PTHR14871:SF1">
    <property type="entry name" value="DYNEIN REGULATORY COMPLEX PROTEIN 9"/>
    <property type="match status" value="1"/>
</dbReference>
<comment type="subcellular location">
    <subcellularLocation>
        <location evidence="2">Cell projection</location>
    </subcellularLocation>
    <subcellularLocation>
        <location evidence="1">Cytoplasm</location>
        <location evidence="1">Cytoskeleton</location>
    </subcellularLocation>
</comment>
<reference evidence="6" key="1">
    <citation type="submission" date="2021-06" db="EMBL/GenBank/DDBJ databases">
        <authorList>
            <person name="Hodson N. C."/>
            <person name="Mongue J. A."/>
            <person name="Jaron S. K."/>
        </authorList>
    </citation>
    <scope>NUCLEOTIDE SEQUENCE</scope>
</reference>
<dbReference type="Proteomes" id="UP000708208">
    <property type="component" value="Unassembled WGS sequence"/>
</dbReference>
<evidence type="ECO:0000313" key="6">
    <source>
        <dbReference type="EMBL" id="CAG7838114.1"/>
    </source>
</evidence>
<keyword evidence="3" id="KW-0963">Cytoplasm</keyword>
<evidence type="ECO:0000256" key="5">
    <source>
        <dbReference type="ARBA" id="ARBA00023273"/>
    </source>
</evidence>
<dbReference type="GO" id="GO:0005737">
    <property type="term" value="C:cytoplasm"/>
    <property type="evidence" value="ECO:0007669"/>
    <property type="project" value="TreeGrafter"/>
</dbReference>
<dbReference type="AlphaFoldDB" id="A0A8J2LS29"/>
<evidence type="ECO:0008006" key="8">
    <source>
        <dbReference type="Google" id="ProtNLM"/>
    </source>
</evidence>
<name>A0A8J2LS29_9HEXA</name>
<dbReference type="PANTHER" id="PTHR14871">
    <property type="entry name" value="DYNEIN REGULATORY COMPLEX PROTEIN 9"/>
    <property type="match status" value="1"/>
</dbReference>
<evidence type="ECO:0000256" key="3">
    <source>
        <dbReference type="ARBA" id="ARBA00022490"/>
    </source>
</evidence>
<dbReference type="GO" id="GO:0031514">
    <property type="term" value="C:motile cilium"/>
    <property type="evidence" value="ECO:0007669"/>
    <property type="project" value="TreeGrafter"/>
</dbReference>
<accession>A0A8J2LS29</accession>
<evidence type="ECO:0000256" key="2">
    <source>
        <dbReference type="ARBA" id="ARBA00004316"/>
    </source>
</evidence>
<dbReference type="GO" id="GO:0005856">
    <property type="term" value="C:cytoskeleton"/>
    <property type="evidence" value="ECO:0007669"/>
    <property type="project" value="UniProtKB-SubCell"/>
</dbReference>
<protein>
    <recommendedName>
        <fullName evidence="8">Dynein regulatory complex protein 9</fullName>
    </recommendedName>
</protein>
<dbReference type="GO" id="GO:0044782">
    <property type="term" value="P:cilium organization"/>
    <property type="evidence" value="ECO:0007669"/>
    <property type="project" value="TreeGrafter"/>
</dbReference>
<evidence type="ECO:0000256" key="4">
    <source>
        <dbReference type="ARBA" id="ARBA00023212"/>
    </source>
</evidence>
<organism evidence="6 7">
    <name type="scientific">Allacma fusca</name>
    <dbReference type="NCBI Taxonomy" id="39272"/>
    <lineage>
        <taxon>Eukaryota</taxon>
        <taxon>Metazoa</taxon>
        <taxon>Ecdysozoa</taxon>
        <taxon>Arthropoda</taxon>
        <taxon>Hexapoda</taxon>
        <taxon>Collembola</taxon>
        <taxon>Symphypleona</taxon>
        <taxon>Sminthuridae</taxon>
        <taxon>Allacma</taxon>
    </lineage>
</organism>
<evidence type="ECO:0000256" key="1">
    <source>
        <dbReference type="ARBA" id="ARBA00004245"/>
    </source>
</evidence>
<dbReference type="CDD" id="cd23767">
    <property type="entry name" value="IQCD"/>
    <property type="match status" value="1"/>
</dbReference>
<dbReference type="InterPro" id="IPR042618">
    <property type="entry name" value="IQCG"/>
</dbReference>
<dbReference type="PROSITE" id="PS50096">
    <property type="entry name" value="IQ"/>
    <property type="match status" value="1"/>
</dbReference>
<proteinExistence type="predicted"/>
<keyword evidence="5" id="KW-0966">Cell projection</keyword>
<keyword evidence="4" id="KW-0206">Cytoskeleton</keyword>
<evidence type="ECO:0000313" key="7">
    <source>
        <dbReference type="Proteomes" id="UP000708208"/>
    </source>
</evidence>
<dbReference type="EMBL" id="CAJVCH010571649">
    <property type="protein sequence ID" value="CAG7838114.1"/>
    <property type="molecule type" value="Genomic_DNA"/>
</dbReference>
<dbReference type="OrthoDB" id="10254713at2759"/>
<comment type="caution">
    <text evidence="6">The sequence shown here is derived from an EMBL/GenBank/DDBJ whole genome shotgun (WGS) entry which is preliminary data.</text>
</comment>
<sequence length="448" mass="53655">MPVEMTILENQYDEQSLSDSDIDMDMEEEHDYTEFPKKLVHSGVDLINDWEQHNLASEGEFYLDALEELPEQEEAEEEQDKERVIMHDLHSPIASNFPNFSQKNYVSVFEGLALSTILEEVYLQLEILGHSFPGQIVTPEESDFLTYDERFSSEVEDKDLDYMPRLKNFKNPFVIDETQIGTPEERMAKKLQKDRAFLQELLRLARKEIDESRTFESLKDNVTREDGRRHEEITLMEREKNAVMAVTKMRQKIVDFKAQMKRDEHKRLEMINHLKDQLHEAKQQGKQDARYTRAWYEARNAHNFAELSHRTEIAQLRNKALEVDMTRDKLAHSNIQSWYDLIFEETQQRLDKWKTKFEDDMEIIDKKIRDQNDVIRAQQSLMESLNNTIAERMVELGPWEEEKDAERHNKADYFRLYYNARKIQRWWRSYMTRHNLYKKKKGKKGKKD</sequence>
<keyword evidence="7" id="KW-1185">Reference proteome</keyword>